<proteinExistence type="predicted"/>
<accession>A0ABV1AEK3</accession>
<dbReference type="EMBL" id="JAHRIP010091665">
    <property type="protein sequence ID" value="MEQ2317009.1"/>
    <property type="molecule type" value="Genomic_DNA"/>
</dbReference>
<reference evidence="1 2" key="1">
    <citation type="submission" date="2021-06" db="EMBL/GenBank/DDBJ databases">
        <authorList>
            <person name="Palmer J.M."/>
        </authorList>
    </citation>
    <scope>NUCLEOTIDE SEQUENCE [LARGE SCALE GENOMIC DNA]</scope>
    <source>
        <strain evidence="1 2">AS_MEX2019</strain>
        <tissue evidence="1">Muscle</tissue>
    </source>
</reference>
<gene>
    <name evidence="1" type="ORF">AMECASPLE_038364</name>
</gene>
<sequence length="163" mass="18270">MMSFRYKQQPFSGGKSCASWNMETVMTDVYLNADTDSKTGPDQTRTTRLSEHFLSPESYLAGKPSGKTNLLSEPCPPSQRTPFWFTFLPLRTLAGCWQAVHTLQALCPSLADRSTLSHKPHITFRRHSEVQCLTDFFFPAASGFPVPDPPFLPLVGLYNNKPP</sequence>
<comment type="caution">
    <text evidence="1">The sequence shown here is derived from an EMBL/GenBank/DDBJ whole genome shotgun (WGS) entry which is preliminary data.</text>
</comment>
<name>A0ABV1AEK3_9TELE</name>
<keyword evidence="2" id="KW-1185">Reference proteome</keyword>
<protein>
    <submittedName>
        <fullName evidence="1">Uncharacterized protein</fullName>
    </submittedName>
</protein>
<evidence type="ECO:0000313" key="1">
    <source>
        <dbReference type="EMBL" id="MEQ2317009.1"/>
    </source>
</evidence>
<organism evidence="1 2">
    <name type="scientific">Ameca splendens</name>
    <dbReference type="NCBI Taxonomy" id="208324"/>
    <lineage>
        <taxon>Eukaryota</taxon>
        <taxon>Metazoa</taxon>
        <taxon>Chordata</taxon>
        <taxon>Craniata</taxon>
        <taxon>Vertebrata</taxon>
        <taxon>Euteleostomi</taxon>
        <taxon>Actinopterygii</taxon>
        <taxon>Neopterygii</taxon>
        <taxon>Teleostei</taxon>
        <taxon>Neoteleostei</taxon>
        <taxon>Acanthomorphata</taxon>
        <taxon>Ovalentaria</taxon>
        <taxon>Atherinomorphae</taxon>
        <taxon>Cyprinodontiformes</taxon>
        <taxon>Goodeidae</taxon>
        <taxon>Ameca</taxon>
    </lineage>
</organism>
<evidence type="ECO:0000313" key="2">
    <source>
        <dbReference type="Proteomes" id="UP001469553"/>
    </source>
</evidence>
<dbReference type="Proteomes" id="UP001469553">
    <property type="component" value="Unassembled WGS sequence"/>
</dbReference>